<dbReference type="RefSeq" id="WP_163692447.1">
    <property type="nucleotide sequence ID" value="NZ_FXTW01000001.1"/>
</dbReference>
<keyword evidence="1" id="KW-0472">Membrane</keyword>
<accession>A0A6P0UB75</accession>
<dbReference type="AlphaFoldDB" id="A0A6P0UB75"/>
<evidence type="ECO:0000313" key="2">
    <source>
        <dbReference type="EMBL" id="NER10444.1"/>
    </source>
</evidence>
<gene>
    <name evidence="2" type="ORF">GWK09_07940</name>
</gene>
<name>A0A6P0UB75_9FLAO</name>
<keyword evidence="1" id="KW-1133">Transmembrane helix</keyword>
<sequence length="246" mass="29446">MIKFFRKIRQNLLLEGKTGKYFKYAIGEIFLVVVGILIAINLNNFNEQRQKEKNGIQLLTKLRHEIQQDIIYMDSLKREYGMWYSQSQFILDSVLNAKTVKLERLDQYNIGRGTMNFLHLNRSSYSDILNSGNDIIIKNSELKNKIITFFQETEVELKKLNIDNEKFQDWTYNNIDIRLWHRLWANRNLEHEDWSWLKNPKSDKFRIHETYALFFQNALKANLKAIQELQNYCKIINDSISIELNK</sequence>
<evidence type="ECO:0000256" key="1">
    <source>
        <dbReference type="SAM" id="Phobius"/>
    </source>
</evidence>
<dbReference type="Proteomes" id="UP000468443">
    <property type="component" value="Unassembled WGS sequence"/>
</dbReference>
<proteinExistence type="predicted"/>
<dbReference type="InterPro" id="IPR045749">
    <property type="entry name" value="DUF6090"/>
</dbReference>
<reference evidence="2 3" key="1">
    <citation type="submission" date="2020-01" db="EMBL/GenBank/DDBJ databases">
        <title>Muriicola jejuensis KCTC 22299.</title>
        <authorList>
            <person name="Wang G."/>
        </authorList>
    </citation>
    <scope>NUCLEOTIDE SEQUENCE [LARGE SCALE GENOMIC DNA]</scope>
    <source>
        <strain evidence="2 3">KCTC 22299</strain>
    </source>
</reference>
<evidence type="ECO:0000313" key="3">
    <source>
        <dbReference type="Proteomes" id="UP000468443"/>
    </source>
</evidence>
<organism evidence="2 3">
    <name type="scientific">Muriicola jejuensis</name>
    <dbReference type="NCBI Taxonomy" id="504488"/>
    <lineage>
        <taxon>Bacteria</taxon>
        <taxon>Pseudomonadati</taxon>
        <taxon>Bacteroidota</taxon>
        <taxon>Flavobacteriia</taxon>
        <taxon>Flavobacteriales</taxon>
        <taxon>Flavobacteriaceae</taxon>
        <taxon>Muriicola</taxon>
    </lineage>
</organism>
<keyword evidence="3" id="KW-1185">Reference proteome</keyword>
<dbReference type="EMBL" id="JAABOP010000001">
    <property type="protein sequence ID" value="NER10444.1"/>
    <property type="molecule type" value="Genomic_DNA"/>
</dbReference>
<feature type="transmembrane region" description="Helical" evidence="1">
    <location>
        <begin position="21"/>
        <end position="42"/>
    </location>
</feature>
<comment type="caution">
    <text evidence="2">The sequence shown here is derived from an EMBL/GenBank/DDBJ whole genome shotgun (WGS) entry which is preliminary data.</text>
</comment>
<dbReference type="Pfam" id="PF19578">
    <property type="entry name" value="DUF6090"/>
    <property type="match status" value="1"/>
</dbReference>
<protein>
    <submittedName>
        <fullName evidence="2">Uncharacterized protein</fullName>
    </submittedName>
</protein>
<keyword evidence="1" id="KW-0812">Transmembrane</keyword>